<reference evidence="5 6" key="1">
    <citation type="submission" date="2022-11" db="EMBL/GenBank/DDBJ databases">
        <title>Nonomuraea corallina sp. nov., a new species of the genus Nonomuraea isolated from sea side sediment in Thai sea.</title>
        <authorList>
            <person name="Ngamcharungchit C."/>
            <person name="Matsumoto A."/>
            <person name="Suriyachadkun C."/>
            <person name="Panbangred W."/>
            <person name="Inahashi Y."/>
            <person name="Intra B."/>
        </authorList>
    </citation>
    <scope>NUCLEOTIDE SEQUENCE [LARGE SCALE GENOMIC DNA]</scope>
    <source>
        <strain evidence="5 6">DSM 43553</strain>
    </source>
</reference>
<dbReference type="InterPro" id="IPR051010">
    <property type="entry name" value="BCAA_transport"/>
</dbReference>
<feature type="domain" description="Leucine-binding protein" evidence="4">
    <location>
        <begin position="47"/>
        <end position="362"/>
    </location>
</feature>
<proteinExistence type="inferred from homology"/>
<evidence type="ECO:0000256" key="2">
    <source>
        <dbReference type="ARBA" id="ARBA00022729"/>
    </source>
</evidence>
<evidence type="ECO:0000256" key="3">
    <source>
        <dbReference type="SAM" id="SignalP"/>
    </source>
</evidence>
<feature type="signal peptide" evidence="3">
    <location>
        <begin position="1"/>
        <end position="25"/>
    </location>
</feature>
<accession>A0ABT4T068</accession>
<dbReference type="SUPFAM" id="SSF53822">
    <property type="entry name" value="Periplasmic binding protein-like I"/>
    <property type="match status" value="1"/>
</dbReference>
<sequence length="402" mass="41447">MKGHRARWAVLAAALLALPACGAAAEEAGTAGADDAPYVIMVSAGSDAGPVTDQLITGVNSVKAGVATVNESGGVNGRQIKLIESPDNANPTKAVSGLRAQLAKEKPDAYIVTAGTQVSSAVAPILNQNKILFMNSANIDDTADPKQHPLAFNLAASPRVVVEDYLPVFESNGYKKIGILHGNSPYAKNFGELSETVFKENGYEVVGKVEYDSAALDMTAQISALRDADPDVVVFNAYGAPTGYVLKGITKLGWDVPLLGETSVASTPLVTQEPPEGLLGSAEVKNLKIEVNAATVYDPAAEATNKAVAKMKELGGIKGAMVNVLGYDGVLLIAAGAKDAGSTDAAAIAKSLEKPEVNGNAGTAVYASYPYSAESHEPKLARGTHTFVDPAPIVNGQMGASK</sequence>
<dbReference type="InterPro" id="IPR028082">
    <property type="entry name" value="Peripla_BP_I"/>
</dbReference>
<dbReference type="InterPro" id="IPR028081">
    <property type="entry name" value="Leu-bd"/>
</dbReference>
<feature type="chain" id="PRO_5045053519" evidence="3">
    <location>
        <begin position="26"/>
        <end position="402"/>
    </location>
</feature>
<protein>
    <submittedName>
        <fullName evidence="5">ABC transporter substrate-binding protein</fullName>
    </submittedName>
</protein>
<gene>
    <name evidence="5" type="ORF">OUY24_20020</name>
</gene>
<organism evidence="5 6">
    <name type="scientific">Nonomuraea ferruginea</name>
    <dbReference type="NCBI Taxonomy" id="46174"/>
    <lineage>
        <taxon>Bacteria</taxon>
        <taxon>Bacillati</taxon>
        <taxon>Actinomycetota</taxon>
        <taxon>Actinomycetes</taxon>
        <taxon>Streptosporangiales</taxon>
        <taxon>Streptosporangiaceae</taxon>
        <taxon>Nonomuraea</taxon>
    </lineage>
</organism>
<dbReference type="PANTHER" id="PTHR30483:SF6">
    <property type="entry name" value="PERIPLASMIC BINDING PROTEIN OF ABC TRANSPORTER FOR NATURAL AMINO ACIDS"/>
    <property type="match status" value="1"/>
</dbReference>
<dbReference type="Proteomes" id="UP001212498">
    <property type="component" value="Unassembled WGS sequence"/>
</dbReference>
<evidence type="ECO:0000256" key="1">
    <source>
        <dbReference type="ARBA" id="ARBA00010062"/>
    </source>
</evidence>
<keyword evidence="6" id="KW-1185">Reference proteome</keyword>
<dbReference type="EMBL" id="JAPNUD010000054">
    <property type="protein sequence ID" value="MDA0642921.1"/>
    <property type="molecule type" value="Genomic_DNA"/>
</dbReference>
<dbReference type="RefSeq" id="WP_271277341.1">
    <property type="nucleotide sequence ID" value="NZ_BAABFD010000004.1"/>
</dbReference>
<name>A0ABT4T068_9ACTN</name>
<evidence type="ECO:0000259" key="4">
    <source>
        <dbReference type="Pfam" id="PF13458"/>
    </source>
</evidence>
<evidence type="ECO:0000313" key="5">
    <source>
        <dbReference type="EMBL" id="MDA0642921.1"/>
    </source>
</evidence>
<dbReference type="Gene3D" id="3.40.50.2300">
    <property type="match status" value="2"/>
</dbReference>
<dbReference type="Pfam" id="PF13458">
    <property type="entry name" value="Peripla_BP_6"/>
    <property type="match status" value="1"/>
</dbReference>
<evidence type="ECO:0000313" key="6">
    <source>
        <dbReference type="Proteomes" id="UP001212498"/>
    </source>
</evidence>
<comment type="caution">
    <text evidence="5">The sequence shown here is derived from an EMBL/GenBank/DDBJ whole genome shotgun (WGS) entry which is preliminary data.</text>
</comment>
<dbReference type="PANTHER" id="PTHR30483">
    <property type="entry name" value="LEUCINE-SPECIFIC-BINDING PROTEIN"/>
    <property type="match status" value="1"/>
</dbReference>
<keyword evidence="2 3" id="KW-0732">Signal</keyword>
<comment type="similarity">
    <text evidence="1">Belongs to the leucine-binding protein family.</text>
</comment>